<organism evidence="2 3">
    <name type="scientific">Erwinia rhapontici</name>
    <name type="common">Pectobacterium rhapontici</name>
    <dbReference type="NCBI Taxonomy" id="55212"/>
    <lineage>
        <taxon>Bacteria</taxon>
        <taxon>Pseudomonadati</taxon>
        <taxon>Pseudomonadota</taxon>
        <taxon>Gammaproteobacteria</taxon>
        <taxon>Enterobacterales</taxon>
        <taxon>Erwiniaceae</taxon>
        <taxon>Erwinia</taxon>
    </lineage>
</organism>
<name>A0ABM7N648_ERWRD</name>
<feature type="chain" id="PRO_5045825975" description="Lipoprotein" evidence="1">
    <location>
        <begin position="21"/>
        <end position="96"/>
    </location>
</feature>
<proteinExistence type="predicted"/>
<evidence type="ECO:0008006" key="4">
    <source>
        <dbReference type="Google" id="ProtNLM"/>
    </source>
</evidence>
<feature type="signal peptide" evidence="1">
    <location>
        <begin position="1"/>
        <end position="20"/>
    </location>
</feature>
<accession>A0ABM7N648</accession>
<dbReference type="EMBL" id="AP024329">
    <property type="protein sequence ID" value="BCQ36956.1"/>
    <property type="molecule type" value="Genomic_DNA"/>
</dbReference>
<evidence type="ECO:0000313" key="2">
    <source>
        <dbReference type="EMBL" id="BCQ36956.1"/>
    </source>
</evidence>
<protein>
    <recommendedName>
        <fullName evidence="4">Lipoprotein</fullName>
    </recommendedName>
</protein>
<sequence>MRVMNGMVLLCLVISGCASNITTAPSRDIKAFTDNADNCIHMSGEWDSNLPKERQVEIEKSVDNYCGKAKEQKEKLKIKYENDPAVENILNRYDFS</sequence>
<keyword evidence="3" id="KW-1185">Reference proteome</keyword>
<dbReference type="RefSeq" id="WP_238337024.1">
    <property type="nucleotide sequence ID" value="NZ_AP024329.1"/>
</dbReference>
<evidence type="ECO:0000256" key="1">
    <source>
        <dbReference type="SAM" id="SignalP"/>
    </source>
</evidence>
<gene>
    <name evidence="2" type="ORF">ERHA53_42990</name>
</gene>
<keyword evidence="1" id="KW-0732">Signal</keyword>
<dbReference type="PROSITE" id="PS51257">
    <property type="entry name" value="PROKAR_LIPOPROTEIN"/>
    <property type="match status" value="1"/>
</dbReference>
<dbReference type="Proteomes" id="UP000677515">
    <property type="component" value="Chromosome"/>
</dbReference>
<reference evidence="2 3" key="1">
    <citation type="submission" date="2021-01" db="EMBL/GenBank/DDBJ databases">
        <title>Complete genome sequence of Erwinia rhapontici MAFF 311153.</title>
        <authorList>
            <person name="Morohoshi T."/>
            <person name="Someya N."/>
        </authorList>
    </citation>
    <scope>NUCLEOTIDE SEQUENCE [LARGE SCALE GENOMIC DNA]</scope>
    <source>
        <strain evidence="2 3">MAFF 311153</strain>
    </source>
</reference>
<evidence type="ECO:0000313" key="3">
    <source>
        <dbReference type="Proteomes" id="UP000677515"/>
    </source>
</evidence>